<organism evidence="2 3">
    <name type="scientific">Cyanidioschyzon merolae (strain NIES-3377 / 10D)</name>
    <name type="common">Unicellular red alga</name>
    <dbReference type="NCBI Taxonomy" id="280699"/>
    <lineage>
        <taxon>Eukaryota</taxon>
        <taxon>Rhodophyta</taxon>
        <taxon>Bangiophyceae</taxon>
        <taxon>Cyanidiales</taxon>
        <taxon>Cyanidiaceae</taxon>
        <taxon>Cyanidioschyzon</taxon>
    </lineage>
</organism>
<dbReference type="OrthoDB" id="20835at2759"/>
<sequence length="137" mass="15563">MKQGLAPAVSRPPQEDQQQLDELFERARESSKKLTRNAAAQRSRSSQGNRKPERSLRRFGNTPKKDGRIGVQRTLTKQDTKQLPRRHSRVDAASPVSRTRSARTEEGYRVFSLEELATDQPEGLNGPCPFDCNCCFY</sequence>
<reference evidence="2 3" key="1">
    <citation type="journal article" date="2004" name="Nature">
        <title>Genome sequence of the ultrasmall unicellular red alga Cyanidioschyzon merolae 10D.</title>
        <authorList>
            <person name="Matsuzaki M."/>
            <person name="Misumi O."/>
            <person name="Shin-i T."/>
            <person name="Maruyama S."/>
            <person name="Takahara M."/>
            <person name="Miyagishima S."/>
            <person name="Mori T."/>
            <person name="Nishida K."/>
            <person name="Yagisawa F."/>
            <person name="Nishida K."/>
            <person name="Yoshida Y."/>
            <person name="Nishimura Y."/>
            <person name="Nakao S."/>
            <person name="Kobayashi T."/>
            <person name="Momoyama Y."/>
            <person name="Higashiyama T."/>
            <person name="Minoda A."/>
            <person name="Sano M."/>
            <person name="Nomoto H."/>
            <person name="Oishi K."/>
            <person name="Hayashi H."/>
            <person name="Ohta F."/>
            <person name="Nishizaka S."/>
            <person name="Haga S."/>
            <person name="Miura S."/>
            <person name="Morishita T."/>
            <person name="Kabeya Y."/>
            <person name="Terasawa K."/>
            <person name="Suzuki Y."/>
            <person name="Ishii Y."/>
            <person name="Asakawa S."/>
            <person name="Takano H."/>
            <person name="Ohta N."/>
            <person name="Kuroiwa H."/>
            <person name="Tanaka K."/>
            <person name="Shimizu N."/>
            <person name="Sugano S."/>
            <person name="Sato N."/>
            <person name="Nozaki H."/>
            <person name="Ogasawara N."/>
            <person name="Kohara Y."/>
            <person name="Kuroiwa T."/>
        </authorList>
    </citation>
    <scope>NUCLEOTIDE SEQUENCE [LARGE SCALE GENOMIC DNA]</scope>
    <source>
        <strain evidence="2 3">10D</strain>
    </source>
</reference>
<dbReference type="OMA" id="RWAWADE"/>
<evidence type="ECO:0000313" key="3">
    <source>
        <dbReference type="Proteomes" id="UP000007014"/>
    </source>
</evidence>
<dbReference type="InterPro" id="IPR013885">
    <property type="entry name" value="DUF1764_euk"/>
</dbReference>
<feature type="region of interest" description="Disordered" evidence="1">
    <location>
        <begin position="1"/>
        <end position="105"/>
    </location>
</feature>
<dbReference type="PANTHER" id="PTHR34066:SF1">
    <property type="entry name" value="DUF1764 FAMILY PROTEIN"/>
    <property type="match status" value="1"/>
</dbReference>
<accession>M1UXV2</accession>
<reference evidence="2 3" key="2">
    <citation type="journal article" date="2007" name="BMC Biol.">
        <title>A 100%-complete sequence reveals unusually simple genomic features in the hot-spring red alga Cyanidioschyzon merolae.</title>
        <authorList>
            <person name="Nozaki H."/>
            <person name="Takano H."/>
            <person name="Misumi O."/>
            <person name="Terasawa K."/>
            <person name="Matsuzaki M."/>
            <person name="Maruyama S."/>
            <person name="Nishida K."/>
            <person name="Yagisawa F."/>
            <person name="Yoshida Y."/>
            <person name="Fujiwara T."/>
            <person name="Takio S."/>
            <person name="Tamura K."/>
            <person name="Chung S.J."/>
            <person name="Nakamura S."/>
            <person name="Kuroiwa H."/>
            <person name="Tanaka K."/>
            <person name="Sato N."/>
            <person name="Kuroiwa T."/>
        </authorList>
    </citation>
    <scope>NUCLEOTIDE SEQUENCE [LARGE SCALE GENOMIC DNA]</scope>
    <source>
        <strain evidence="2 3">10D</strain>
    </source>
</reference>
<dbReference type="AlphaFoldDB" id="M1UXV2"/>
<feature type="compositionally biased region" description="Basic and acidic residues" evidence="1">
    <location>
        <begin position="23"/>
        <end position="32"/>
    </location>
</feature>
<evidence type="ECO:0008006" key="4">
    <source>
        <dbReference type="Google" id="ProtNLM"/>
    </source>
</evidence>
<keyword evidence="3" id="KW-1185">Reference proteome</keyword>
<feature type="compositionally biased region" description="Polar residues" evidence="1">
    <location>
        <begin position="38"/>
        <end position="49"/>
    </location>
</feature>
<evidence type="ECO:0000256" key="1">
    <source>
        <dbReference type="SAM" id="MobiDB-lite"/>
    </source>
</evidence>
<dbReference type="PANTHER" id="PTHR34066">
    <property type="entry name" value="GROWTH FACTOR 2"/>
    <property type="match status" value="1"/>
</dbReference>
<dbReference type="Proteomes" id="UP000007014">
    <property type="component" value="Chromosome 20"/>
</dbReference>
<name>M1UXV2_CYAM1</name>
<evidence type="ECO:0000313" key="2">
    <source>
        <dbReference type="EMBL" id="BAM83351.1"/>
    </source>
</evidence>
<dbReference type="GeneID" id="16998152"/>
<dbReference type="HOGENOM" id="CLU_1868045_0_0_1"/>
<proteinExistence type="predicted"/>
<gene>
    <name evidence="2" type="ORF">CYME_CMT406C</name>
</gene>
<protein>
    <recommendedName>
        <fullName evidence="4">DUF1764 domain-containing protein</fullName>
    </recommendedName>
</protein>
<dbReference type="KEGG" id="cme:CYME_CMT406C"/>
<dbReference type="Pfam" id="PF08576">
    <property type="entry name" value="DUF1764"/>
    <property type="match status" value="1"/>
</dbReference>
<dbReference type="EMBL" id="AP006502">
    <property type="protein sequence ID" value="BAM83351.1"/>
    <property type="molecule type" value="Genomic_DNA"/>
</dbReference>
<dbReference type="Gramene" id="CMT406CT">
    <property type="protein sequence ID" value="CMT406CT"/>
    <property type="gene ID" value="CMT406C"/>
</dbReference>
<dbReference type="RefSeq" id="XP_005539387.1">
    <property type="nucleotide sequence ID" value="XM_005539330.1"/>
</dbReference>